<dbReference type="InterPro" id="IPR005583">
    <property type="entry name" value="YaaA"/>
</dbReference>
<dbReference type="HOGENOM" id="CLU_061989_0_0_6"/>
<dbReference type="PANTHER" id="PTHR30283:SF4">
    <property type="entry name" value="PEROXIDE STRESS RESISTANCE PROTEIN YAAA"/>
    <property type="match status" value="1"/>
</dbReference>
<dbReference type="HAMAP" id="MF_00652">
    <property type="entry name" value="UPF0246"/>
    <property type="match status" value="1"/>
</dbReference>
<evidence type="ECO:0000256" key="1">
    <source>
        <dbReference type="HAMAP-Rule" id="MF_00652"/>
    </source>
</evidence>
<dbReference type="Proteomes" id="UP000000466">
    <property type="component" value="Chromosome"/>
</dbReference>
<dbReference type="eggNOG" id="COG3022">
    <property type="taxonomic scope" value="Bacteria"/>
</dbReference>
<reference evidence="2 3" key="1">
    <citation type="journal article" date="2013" name="Genome Announc.">
        <title>Complete genome sequence of Simiduia agarivorans SA1(T), a marine bacterium able to degrade a variety of polysaccharides.</title>
        <authorList>
            <person name="Lin S.Y."/>
            <person name="Shieh W.Y."/>
            <person name="Chen J.S."/>
            <person name="Tang S.L."/>
        </authorList>
    </citation>
    <scope>NUCLEOTIDE SEQUENCE [LARGE SCALE GENOMIC DNA]</scope>
    <source>
        <strain evidence="3">DSM 21679 / JCM 13881 / BCRC 17597 / SA1</strain>
    </source>
</reference>
<comment type="similarity">
    <text evidence="1">Belongs to the UPF0246 family.</text>
</comment>
<dbReference type="KEGG" id="saga:M5M_12655"/>
<dbReference type="PANTHER" id="PTHR30283">
    <property type="entry name" value="PEROXIDE STRESS RESPONSE PROTEIN YAAA"/>
    <property type="match status" value="1"/>
</dbReference>
<accession>K4KNL5</accession>
<name>K4KNL5_SIMAS</name>
<dbReference type="NCBIfam" id="NF002542">
    <property type="entry name" value="PRK02101.1-3"/>
    <property type="match status" value="1"/>
</dbReference>
<gene>
    <name evidence="2" type="ordered locus">M5M_12655</name>
</gene>
<keyword evidence="3" id="KW-1185">Reference proteome</keyword>
<evidence type="ECO:0000313" key="3">
    <source>
        <dbReference type="Proteomes" id="UP000000466"/>
    </source>
</evidence>
<dbReference type="STRING" id="1117647.M5M_12655"/>
<dbReference type="EMBL" id="CP003746">
    <property type="protein sequence ID" value="AFU99683.1"/>
    <property type="molecule type" value="Genomic_DNA"/>
</dbReference>
<dbReference type="GO" id="GO:0033194">
    <property type="term" value="P:response to hydroperoxide"/>
    <property type="evidence" value="ECO:0007669"/>
    <property type="project" value="TreeGrafter"/>
</dbReference>
<dbReference type="Pfam" id="PF03883">
    <property type="entry name" value="H2O2_YaaD"/>
    <property type="match status" value="1"/>
</dbReference>
<dbReference type="RefSeq" id="WP_015047847.1">
    <property type="nucleotide sequence ID" value="NC_018868.3"/>
</dbReference>
<organism evidence="2 3">
    <name type="scientific">Simiduia agarivorans (strain DSM 21679 / JCM 13881 / BCRC 17597 / SA1)</name>
    <dbReference type="NCBI Taxonomy" id="1117647"/>
    <lineage>
        <taxon>Bacteria</taxon>
        <taxon>Pseudomonadati</taxon>
        <taxon>Pseudomonadota</taxon>
        <taxon>Gammaproteobacteria</taxon>
        <taxon>Cellvibrionales</taxon>
        <taxon>Cellvibrionaceae</taxon>
        <taxon>Simiduia</taxon>
    </lineage>
</organism>
<protein>
    <recommendedName>
        <fullName evidence="1">UPF0246 protein M5M_12655</fullName>
    </recommendedName>
</protein>
<dbReference type="OrthoDB" id="9777133at2"/>
<dbReference type="AlphaFoldDB" id="K4KNL5"/>
<dbReference type="NCBIfam" id="NF002541">
    <property type="entry name" value="PRK02101.1-1"/>
    <property type="match status" value="1"/>
</dbReference>
<dbReference type="GO" id="GO:0005829">
    <property type="term" value="C:cytosol"/>
    <property type="evidence" value="ECO:0007669"/>
    <property type="project" value="TreeGrafter"/>
</dbReference>
<sequence>MLMVVSPAKTLDFESEWSLPGSTKPRLLKQSAQLIQQLRDLSPQDISALMKISDKLGALNFDRFQAWDTPFTVKNARPAVLAFKGDVYTGLEAETFGKEDMDFAQDHLRILSGLYGLLRPKDLMQAYRLEMGTKFANSGGKDLYQFWGSQITDLLNQDLADSTALVNLASNEYFRAVQTRQLTVPVITPVFKDRKNGQYKIISFFAKKARGTMAAWVIRNRIDRPEALKDFDVDGYRYVASASDASTLVFQRDEQ</sequence>
<proteinExistence type="inferred from homology"/>
<evidence type="ECO:0000313" key="2">
    <source>
        <dbReference type="EMBL" id="AFU99683.1"/>
    </source>
</evidence>